<accession>A0A1G4JB85</accession>
<dbReference type="STRING" id="1230905.A0A1G4JB85"/>
<name>A0A1G4JB85_9SACH</name>
<protein>
    <submittedName>
        <fullName evidence="8">LAMI_0D04698g1_1</fullName>
    </submittedName>
</protein>
<evidence type="ECO:0000313" key="9">
    <source>
        <dbReference type="Proteomes" id="UP000191024"/>
    </source>
</evidence>
<dbReference type="GO" id="GO:0008270">
    <property type="term" value="F:zinc ion binding"/>
    <property type="evidence" value="ECO:0007669"/>
    <property type="project" value="UniProtKB-KW"/>
</dbReference>
<dbReference type="GO" id="GO:0000139">
    <property type="term" value="C:Golgi membrane"/>
    <property type="evidence" value="ECO:0007669"/>
    <property type="project" value="GOC"/>
</dbReference>
<dbReference type="SMART" id="SM00105">
    <property type="entry name" value="ArfGap"/>
    <property type="match status" value="1"/>
</dbReference>
<evidence type="ECO:0000256" key="1">
    <source>
        <dbReference type="ARBA" id="ARBA00022468"/>
    </source>
</evidence>
<evidence type="ECO:0000256" key="2">
    <source>
        <dbReference type="ARBA" id="ARBA00022723"/>
    </source>
</evidence>
<feature type="compositionally biased region" description="Polar residues" evidence="6">
    <location>
        <begin position="189"/>
        <end position="200"/>
    </location>
</feature>
<sequence>MSEDSGDVYCSKEQTAKVFQRLTAKQENRACFDCGNKNPTWTSVPFGVLLCIQCSAVHRNMGVHITFVKSSNLDKWTLNNLRRFKVGGNAKAREFFMKNNGKQFLGSNVDARMKYTSAVAKNYKSHLDKKVIHDAEQYPGEIVLAAESEALDSSGSSPIGSSANNSVDDFFSNWEKPATATPSPKVLTPANTGSARSSAKPSILAAGSSKRRVGTAAGSTGAGAGAAKSHSILSSSRRTARSNAKKVDKADAQDMFDEFEKAAKEEREEKYISSTQKVASKTYEQQAPLALGSVNKSASTEFDDGVAFDQIKADSLAASVESVQPKLAKLGFGMTMNDANKLAQEAKESKRAASGPKYTGQVAAKYGSQKAISSDQFFGLGNYDAEASRQAQDKLKSNFSNATSISSSSYFGNDEEQHLDEFGRPVMPQQHGAGFVDFNGSADDEFQVLRDTVEQGAQKLGNYLRDYLRN</sequence>
<keyword evidence="2" id="KW-0479">Metal-binding</keyword>
<evidence type="ECO:0000256" key="4">
    <source>
        <dbReference type="ARBA" id="ARBA00022833"/>
    </source>
</evidence>
<dbReference type="AlphaFoldDB" id="A0A1G4JB85"/>
<evidence type="ECO:0000256" key="5">
    <source>
        <dbReference type="PROSITE-ProRule" id="PRU00288"/>
    </source>
</evidence>
<dbReference type="Pfam" id="PF01412">
    <property type="entry name" value="ArfGap"/>
    <property type="match status" value="1"/>
</dbReference>
<evidence type="ECO:0000259" key="7">
    <source>
        <dbReference type="PROSITE" id="PS50115"/>
    </source>
</evidence>
<proteinExistence type="predicted"/>
<keyword evidence="4" id="KW-0862">Zinc</keyword>
<keyword evidence="9" id="KW-1185">Reference proteome</keyword>
<dbReference type="PANTHER" id="PTHR45686:SF4">
    <property type="entry name" value="ADP-RIBOSYLATION FACTOR GTPASE ACTIVATING PROTEIN 3, ISOFORM H"/>
    <property type="match status" value="1"/>
</dbReference>
<dbReference type="Gene3D" id="1.10.220.150">
    <property type="entry name" value="Arf GTPase activating protein"/>
    <property type="match status" value="1"/>
</dbReference>
<dbReference type="EMBL" id="LT598463">
    <property type="protein sequence ID" value="SCU87094.1"/>
    <property type="molecule type" value="Genomic_DNA"/>
</dbReference>
<dbReference type="GO" id="GO:0048205">
    <property type="term" value="P:COPI coating of Golgi vesicle"/>
    <property type="evidence" value="ECO:0007669"/>
    <property type="project" value="TreeGrafter"/>
</dbReference>
<dbReference type="CDD" id="cd08831">
    <property type="entry name" value="ArfGap_ArfGap2_3_like"/>
    <property type="match status" value="1"/>
</dbReference>
<dbReference type="SUPFAM" id="SSF57863">
    <property type="entry name" value="ArfGap/RecO-like zinc finger"/>
    <property type="match status" value="1"/>
</dbReference>
<dbReference type="PRINTS" id="PR00405">
    <property type="entry name" value="REVINTRACTNG"/>
</dbReference>
<dbReference type="Proteomes" id="UP000191024">
    <property type="component" value="Chromosome D"/>
</dbReference>
<evidence type="ECO:0000256" key="3">
    <source>
        <dbReference type="ARBA" id="ARBA00022771"/>
    </source>
</evidence>
<keyword evidence="3 5" id="KW-0863">Zinc-finger</keyword>
<dbReference type="InterPro" id="IPR037278">
    <property type="entry name" value="ARFGAP/RecO"/>
</dbReference>
<feature type="region of interest" description="Disordered" evidence="6">
    <location>
        <begin position="174"/>
        <end position="249"/>
    </location>
</feature>
<gene>
    <name evidence="8" type="ORF">LAMI_0D04698G</name>
</gene>
<dbReference type="PANTHER" id="PTHR45686">
    <property type="entry name" value="ADP-RIBOSYLATION FACTOR GTPASE ACTIVATING PROTEIN 3, ISOFORM H-RELATED"/>
    <property type="match status" value="1"/>
</dbReference>
<evidence type="ECO:0000256" key="6">
    <source>
        <dbReference type="SAM" id="MobiDB-lite"/>
    </source>
</evidence>
<dbReference type="InterPro" id="IPR038508">
    <property type="entry name" value="ArfGAP_dom_sf"/>
</dbReference>
<dbReference type="PROSITE" id="PS50115">
    <property type="entry name" value="ARFGAP"/>
    <property type="match status" value="1"/>
</dbReference>
<keyword evidence="1" id="KW-0343">GTPase activation</keyword>
<organism evidence="8 9">
    <name type="scientific">Lachancea mirantina</name>
    <dbReference type="NCBI Taxonomy" id="1230905"/>
    <lineage>
        <taxon>Eukaryota</taxon>
        <taxon>Fungi</taxon>
        <taxon>Dikarya</taxon>
        <taxon>Ascomycota</taxon>
        <taxon>Saccharomycotina</taxon>
        <taxon>Saccharomycetes</taxon>
        <taxon>Saccharomycetales</taxon>
        <taxon>Saccharomycetaceae</taxon>
        <taxon>Lachancea</taxon>
    </lineage>
</organism>
<feature type="domain" description="Arf-GAP" evidence="7">
    <location>
        <begin position="16"/>
        <end position="124"/>
    </location>
</feature>
<dbReference type="OrthoDB" id="983479at2759"/>
<dbReference type="GO" id="GO:0005096">
    <property type="term" value="F:GTPase activator activity"/>
    <property type="evidence" value="ECO:0007669"/>
    <property type="project" value="UniProtKB-KW"/>
</dbReference>
<evidence type="ECO:0000313" key="8">
    <source>
        <dbReference type="EMBL" id="SCU87094.1"/>
    </source>
</evidence>
<reference evidence="8 9" key="1">
    <citation type="submission" date="2016-03" db="EMBL/GenBank/DDBJ databases">
        <authorList>
            <person name="Devillers H."/>
        </authorList>
    </citation>
    <scope>NUCLEOTIDE SEQUENCE [LARGE SCALE GENOMIC DNA]</scope>
    <source>
        <strain evidence="8">CBS 11717</strain>
    </source>
</reference>
<dbReference type="InterPro" id="IPR001164">
    <property type="entry name" value="ArfGAP_dom"/>
</dbReference>